<accession>K5VLI0</accession>
<feature type="compositionally biased region" description="Basic and acidic residues" evidence="17">
    <location>
        <begin position="204"/>
        <end position="225"/>
    </location>
</feature>
<feature type="active site" description="Nucleophile; Schiff-base intermediate with DNA; for 5'-dRP lyase activity" evidence="16">
    <location>
        <position position="858"/>
    </location>
</feature>
<evidence type="ECO:0000256" key="8">
    <source>
        <dbReference type="ARBA" id="ARBA00022723"/>
    </source>
</evidence>
<dbReference type="STRING" id="650164.K5VLI0"/>
<evidence type="ECO:0000313" key="20">
    <source>
        <dbReference type="Proteomes" id="UP000008370"/>
    </source>
</evidence>
<dbReference type="SMART" id="SM00483">
    <property type="entry name" value="POLXc"/>
    <property type="match status" value="1"/>
</dbReference>
<dbReference type="GO" id="GO:0016829">
    <property type="term" value="F:lyase activity"/>
    <property type="evidence" value="ECO:0007669"/>
    <property type="project" value="UniProtKB-KW"/>
</dbReference>
<evidence type="ECO:0000256" key="1">
    <source>
        <dbReference type="ARBA" id="ARBA00004123"/>
    </source>
</evidence>
<feature type="compositionally biased region" description="Basic and acidic residues" evidence="17">
    <location>
        <begin position="131"/>
        <end position="140"/>
    </location>
</feature>
<reference evidence="19 20" key="1">
    <citation type="journal article" date="2012" name="BMC Genomics">
        <title>Comparative genomics of the white-rot fungi, Phanerochaete carnosa and P. chrysosporium, to elucidate the genetic basis of the distinct wood types they colonize.</title>
        <authorList>
            <person name="Suzuki H."/>
            <person name="MacDonald J."/>
            <person name="Syed K."/>
            <person name="Salamov A."/>
            <person name="Hori C."/>
            <person name="Aerts A."/>
            <person name="Henrissat B."/>
            <person name="Wiebenga A."/>
            <person name="vanKuyk P.A."/>
            <person name="Barry K."/>
            <person name="Lindquist E."/>
            <person name="LaButti K."/>
            <person name="Lapidus A."/>
            <person name="Lucas S."/>
            <person name="Coutinho P."/>
            <person name="Gong Y."/>
            <person name="Samejima M."/>
            <person name="Mahadevan R."/>
            <person name="Abou-Zaid M."/>
            <person name="de Vries R.P."/>
            <person name="Igarashi K."/>
            <person name="Yadav J.S."/>
            <person name="Grigoriev I.V."/>
            <person name="Master E.R."/>
        </authorList>
    </citation>
    <scope>NUCLEOTIDE SEQUENCE [LARGE SCALE GENOMIC DNA]</scope>
    <source>
        <strain evidence="19 20">HHB-10118-sp</strain>
    </source>
</reference>
<comment type="similarity">
    <text evidence="2">Belongs to the DNA polymerase type-X family.</text>
</comment>
<evidence type="ECO:0000256" key="15">
    <source>
        <dbReference type="ARBA" id="ARBA00049244"/>
    </source>
</evidence>
<feature type="compositionally biased region" description="Polar residues" evidence="17">
    <location>
        <begin position="412"/>
        <end position="439"/>
    </location>
</feature>
<dbReference type="InterPro" id="IPR028207">
    <property type="entry name" value="DNA_pol_B_palm_palm"/>
</dbReference>
<dbReference type="InterPro" id="IPR043519">
    <property type="entry name" value="NT_sf"/>
</dbReference>
<organism evidence="19 20">
    <name type="scientific">Phanerochaete carnosa (strain HHB-10118-sp)</name>
    <name type="common">White-rot fungus</name>
    <name type="synonym">Peniophora carnosa</name>
    <dbReference type="NCBI Taxonomy" id="650164"/>
    <lineage>
        <taxon>Eukaryota</taxon>
        <taxon>Fungi</taxon>
        <taxon>Dikarya</taxon>
        <taxon>Basidiomycota</taxon>
        <taxon>Agaricomycotina</taxon>
        <taxon>Agaricomycetes</taxon>
        <taxon>Polyporales</taxon>
        <taxon>Phanerochaetaceae</taxon>
        <taxon>Phanerochaete</taxon>
    </lineage>
</organism>
<dbReference type="Gene3D" id="1.10.150.110">
    <property type="entry name" value="DNA polymerase beta, N-terminal domain-like"/>
    <property type="match status" value="1"/>
</dbReference>
<keyword evidence="11" id="KW-0238">DNA-binding</keyword>
<dbReference type="InterPro" id="IPR001357">
    <property type="entry name" value="BRCT_dom"/>
</dbReference>
<dbReference type="GO" id="GO:0006303">
    <property type="term" value="P:double-strand break repair via nonhomologous end joining"/>
    <property type="evidence" value="ECO:0007669"/>
    <property type="project" value="TreeGrafter"/>
</dbReference>
<evidence type="ECO:0000256" key="12">
    <source>
        <dbReference type="ARBA" id="ARBA00023204"/>
    </source>
</evidence>
<dbReference type="InterPro" id="IPR019843">
    <property type="entry name" value="DNA_pol-X_BS"/>
</dbReference>
<dbReference type="KEGG" id="pco:PHACADRAFT_30808"/>
<dbReference type="InterPro" id="IPR018944">
    <property type="entry name" value="DNA_pol_lambd_fingers_domain"/>
</dbReference>
<keyword evidence="20" id="KW-1185">Reference proteome</keyword>
<evidence type="ECO:0000256" key="3">
    <source>
        <dbReference type="ARBA" id="ARBA00012417"/>
    </source>
</evidence>
<keyword evidence="5" id="KW-0808">Transferase</keyword>
<dbReference type="InterPro" id="IPR037160">
    <property type="entry name" value="DNA_Pol_thumb_sf"/>
</dbReference>
<dbReference type="Gene3D" id="1.10.150.20">
    <property type="entry name" value="5' to 3' exonuclease, C-terminal subdomain"/>
    <property type="match status" value="1"/>
</dbReference>
<dbReference type="InterPro" id="IPR010996">
    <property type="entry name" value="HHH_MUS81"/>
</dbReference>
<dbReference type="InterPro" id="IPR022312">
    <property type="entry name" value="DNA_pol_X"/>
</dbReference>
<sequence length="1125" mass="124927">MSQLYKLRLSLLIPRNPNLGHAVGERFEGTVSIQYLLSLRAIHGPFWPRDTDSPKCESLPRRSGALIRPGRGRDPRHLLELAPRPLCLFARGYHSHSPPHIFEKMDCDAATNFFVEQDDRMNAPDETEEEFAARVGDRRSAQGSSSVRTGQHSSDHRTKTPRDATISAMRHSMCVRQKPKASPLSAYAGEDTIGQDAYMSNPEECIHSGKRKSPDQASRESGAPEKKRRQQSLTNLTAASRNVYNPACNSVQTDSPGTCHTRSFDKGPKAGKLIVYEEPNDDQVGRSSKLVDGGMSSLSASPIIMQQHESHQSDLDPNFIPAVVTSASGLSQECSPQHRQAVSQQIRAYHSPPPDIQAATLDEPSAQRSSLIRATSFEDGVAAPSSSAVKSEFERGNSGRARTPGNARARNGSPSCTAAAVSPSSGDTTTAASTQNANEQPPPSFPPRTKTTSRKKKVNDEQPPSGAHVEESAAKPKKRPLREQKEMSPAEFAAYISQVTSLNAPKKAKNTTFLKGMRIYYVGCDTDKAGERTRTKMQRLVAFGATLMPTYDPAEIEIIITEPKLTQEQFCAKHGLQSVKDVPAHIPILKTSWVTSGEERPRLDRWERHPSYKDHVVKQPDPAEANRAPVLRPTTASQDKLKANGAANRDRKNEAKVRKQRLANSDESDFDSERQSTRCASQFTEGHADKEKAAVSAEAQPDLPPKQGCLSGSSFGAAGSGGPSAEGESSRIPVPPGADSSEDPLAQYYGVARAEQEEELEGYFEVEPPVILGGQRSHFQCDNVPDYRPKLGECPNQDIIDIFTQLKEIYEIRKAESDNFRADTYRKVIKSLREYPKRIESREELVQINGAGKKTKDKIMEIIKTGRLRRLQFEMTAELDVLRLFQGIYGVGSITSLKWYAAGCRTLDDIHQRKGGIKLSDAQELGLKYYDDINSRISRQEVGEIFQRIKDIAHGIDKKLIVEIMGSYRRGKADCGDIDILITRPTDDKKHHKGLAQRMVNLCQMHGIIVDHLSIPSNWWSTELVYHGLCRRDDDSPVRRLDFLAVPYEQRGAALLYFTGDDIVSVLLIQLHAQFNRSMRAKANKMDYSLNQRGLYDMVVRNSSKRSEKLSEGALLRTSFTMVRC</sequence>
<keyword evidence="13" id="KW-0456">Lyase</keyword>
<feature type="compositionally biased region" description="Polar residues" evidence="17">
    <location>
        <begin position="231"/>
        <end position="261"/>
    </location>
</feature>
<dbReference type="SUPFAM" id="SSF47802">
    <property type="entry name" value="DNA polymerase beta, N-terminal domain-like"/>
    <property type="match status" value="1"/>
</dbReference>
<comment type="subcellular location">
    <subcellularLocation>
        <location evidence="1">Nucleus</location>
    </subcellularLocation>
</comment>
<feature type="compositionally biased region" description="Basic and acidic residues" evidence="17">
    <location>
        <begin position="648"/>
        <end position="657"/>
    </location>
</feature>
<evidence type="ECO:0000256" key="6">
    <source>
        <dbReference type="ARBA" id="ARBA00022695"/>
    </source>
</evidence>
<evidence type="ECO:0000256" key="11">
    <source>
        <dbReference type="ARBA" id="ARBA00023125"/>
    </source>
</evidence>
<proteinExistence type="inferred from homology"/>
<dbReference type="SUPFAM" id="SSF81585">
    <property type="entry name" value="PsbU/PolX domain-like"/>
    <property type="match status" value="1"/>
</dbReference>
<dbReference type="GeneID" id="18919651"/>
<feature type="region of interest" description="Disordered" evidence="17">
    <location>
        <begin position="204"/>
        <end position="267"/>
    </location>
</feature>
<dbReference type="PRINTS" id="PR00870">
    <property type="entry name" value="DNAPOLXBETA"/>
</dbReference>
<keyword evidence="7" id="KW-0235">DNA replication</keyword>
<dbReference type="PROSITE" id="PS00522">
    <property type="entry name" value="DNA_POLYMERASE_X"/>
    <property type="match status" value="1"/>
</dbReference>
<evidence type="ECO:0000256" key="10">
    <source>
        <dbReference type="ARBA" id="ARBA00022932"/>
    </source>
</evidence>
<feature type="region of interest" description="Disordered" evidence="17">
    <location>
        <begin position="597"/>
        <end position="744"/>
    </location>
</feature>
<dbReference type="OrthoDB" id="205514at2759"/>
<dbReference type="Pfam" id="PF10391">
    <property type="entry name" value="DNA_pol_lambd_f"/>
    <property type="match status" value="1"/>
</dbReference>
<dbReference type="Proteomes" id="UP000008370">
    <property type="component" value="Unassembled WGS sequence"/>
</dbReference>
<evidence type="ECO:0000256" key="4">
    <source>
        <dbReference type="ARBA" id="ARBA00022634"/>
    </source>
</evidence>
<dbReference type="PRINTS" id="PR00869">
    <property type="entry name" value="DNAPOLX"/>
</dbReference>
<feature type="compositionally biased region" description="Basic and acidic residues" evidence="17">
    <location>
        <begin position="153"/>
        <end position="162"/>
    </location>
</feature>
<dbReference type="RefSeq" id="XP_007398531.1">
    <property type="nucleotide sequence ID" value="XM_007398469.1"/>
</dbReference>
<evidence type="ECO:0000256" key="5">
    <source>
        <dbReference type="ARBA" id="ARBA00022679"/>
    </source>
</evidence>
<evidence type="ECO:0000256" key="16">
    <source>
        <dbReference type="PIRSR" id="PIRSR622312-50"/>
    </source>
</evidence>
<dbReference type="PANTHER" id="PTHR11276">
    <property type="entry name" value="DNA POLYMERASE TYPE-X FAMILY MEMBER"/>
    <property type="match status" value="1"/>
</dbReference>
<evidence type="ECO:0000256" key="2">
    <source>
        <dbReference type="ARBA" id="ARBA00008323"/>
    </source>
</evidence>
<feature type="compositionally biased region" description="Basic and acidic residues" evidence="17">
    <location>
        <begin position="597"/>
        <end position="618"/>
    </location>
</feature>
<evidence type="ECO:0000259" key="18">
    <source>
        <dbReference type="PROSITE" id="PS50172"/>
    </source>
</evidence>
<feature type="compositionally biased region" description="Polar residues" evidence="17">
    <location>
        <begin position="141"/>
        <end position="152"/>
    </location>
</feature>
<dbReference type="Pfam" id="PF14716">
    <property type="entry name" value="HHH_8"/>
    <property type="match status" value="1"/>
</dbReference>
<dbReference type="InParanoid" id="K5VLI0"/>
<feature type="region of interest" description="Disordered" evidence="17">
    <location>
        <begin position="121"/>
        <end position="164"/>
    </location>
</feature>
<keyword evidence="4" id="KW-0237">DNA synthesis</keyword>
<dbReference type="GO" id="GO:0046872">
    <property type="term" value="F:metal ion binding"/>
    <property type="evidence" value="ECO:0007669"/>
    <property type="project" value="UniProtKB-KW"/>
</dbReference>
<dbReference type="FunFam" id="1.10.150.20:FF:000010">
    <property type="entry name" value="DNA polymerase lambda"/>
    <property type="match status" value="1"/>
</dbReference>
<comment type="catalytic activity">
    <reaction evidence="15">
        <text>DNA(n) + a 2'-deoxyribonucleoside 5'-triphosphate = DNA(n+1) + diphosphate</text>
        <dbReference type="Rhea" id="RHEA:22508"/>
        <dbReference type="Rhea" id="RHEA-COMP:17339"/>
        <dbReference type="Rhea" id="RHEA-COMP:17340"/>
        <dbReference type="ChEBI" id="CHEBI:33019"/>
        <dbReference type="ChEBI" id="CHEBI:61560"/>
        <dbReference type="ChEBI" id="CHEBI:173112"/>
        <dbReference type="EC" id="2.7.7.7"/>
    </reaction>
</comment>
<evidence type="ECO:0000256" key="7">
    <source>
        <dbReference type="ARBA" id="ARBA00022705"/>
    </source>
</evidence>
<dbReference type="InterPro" id="IPR002054">
    <property type="entry name" value="DNA-dir_DNA_pol_X"/>
</dbReference>
<dbReference type="Pfam" id="PF14792">
    <property type="entry name" value="DNA_pol_B_palm"/>
    <property type="match status" value="1"/>
</dbReference>
<protein>
    <recommendedName>
        <fullName evidence="3">DNA-directed DNA polymerase</fullName>
        <ecNumber evidence="3">2.7.7.7</ecNumber>
    </recommendedName>
</protein>
<feature type="region of interest" description="Disordered" evidence="17">
    <location>
        <begin position="52"/>
        <end position="71"/>
    </location>
</feature>
<dbReference type="FunFam" id="1.10.150.110:FF:000005">
    <property type="entry name" value="DNA polymerase POL4"/>
    <property type="match status" value="1"/>
</dbReference>
<dbReference type="HOGENOM" id="CLU_279790_0_0_1"/>
<dbReference type="CDD" id="cd00141">
    <property type="entry name" value="NT_POLXc"/>
    <property type="match status" value="1"/>
</dbReference>
<keyword evidence="10" id="KW-0239">DNA-directed DNA polymerase</keyword>
<dbReference type="GO" id="GO:0005634">
    <property type="term" value="C:nucleus"/>
    <property type="evidence" value="ECO:0007669"/>
    <property type="project" value="UniProtKB-SubCell"/>
</dbReference>
<gene>
    <name evidence="19" type="ORF">PHACADRAFT_30808</name>
</gene>
<dbReference type="EC" id="2.7.7.7" evidence="3"/>
<dbReference type="SUPFAM" id="SSF81301">
    <property type="entry name" value="Nucleotidyltransferase"/>
    <property type="match status" value="1"/>
</dbReference>
<dbReference type="InterPro" id="IPR027421">
    <property type="entry name" value="DNA_pol_lamdba_lyase_dom_sf"/>
</dbReference>
<dbReference type="Gene3D" id="3.30.210.10">
    <property type="entry name" value="DNA polymerase, thumb domain"/>
    <property type="match status" value="1"/>
</dbReference>
<name>K5VLI0_PHACS</name>
<dbReference type="Gene3D" id="3.30.460.10">
    <property type="entry name" value="Beta Polymerase, domain 2"/>
    <property type="match status" value="1"/>
</dbReference>
<evidence type="ECO:0000313" key="19">
    <source>
        <dbReference type="EMBL" id="EKM52273.1"/>
    </source>
</evidence>
<dbReference type="GO" id="GO:0003887">
    <property type="term" value="F:DNA-directed DNA polymerase activity"/>
    <property type="evidence" value="ECO:0007669"/>
    <property type="project" value="UniProtKB-KW"/>
</dbReference>
<keyword evidence="8" id="KW-0479">Metal-binding</keyword>
<evidence type="ECO:0000256" key="14">
    <source>
        <dbReference type="ARBA" id="ARBA00023242"/>
    </source>
</evidence>
<dbReference type="GO" id="GO:0006260">
    <property type="term" value="P:DNA replication"/>
    <property type="evidence" value="ECO:0007669"/>
    <property type="project" value="UniProtKB-KW"/>
</dbReference>
<dbReference type="PROSITE" id="PS50172">
    <property type="entry name" value="BRCT"/>
    <property type="match status" value="1"/>
</dbReference>
<keyword evidence="9" id="KW-0227">DNA damage</keyword>
<dbReference type="PANTHER" id="PTHR11276:SF28">
    <property type="entry name" value="DNA POLYMERASE LAMBDA"/>
    <property type="match status" value="1"/>
</dbReference>
<dbReference type="AlphaFoldDB" id="K5VLI0"/>
<evidence type="ECO:0000256" key="17">
    <source>
        <dbReference type="SAM" id="MobiDB-lite"/>
    </source>
</evidence>
<keyword evidence="6" id="KW-0548">Nucleotidyltransferase</keyword>
<keyword evidence="12" id="KW-0234">DNA repair</keyword>
<feature type="domain" description="BRCT" evidence="18">
    <location>
        <begin position="509"/>
        <end position="596"/>
    </location>
</feature>
<dbReference type="EMBL" id="JH930475">
    <property type="protein sequence ID" value="EKM52273.1"/>
    <property type="molecule type" value="Genomic_DNA"/>
</dbReference>
<evidence type="ECO:0000256" key="9">
    <source>
        <dbReference type="ARBA" id="ARBA00022763"/>
    </source>
</evidence>
<dbReference type="GO" id="GO:0003677">
    <property type="term" value="F:DNA binding"/>
    <property type="evidence" value="ECO:0007669"/>
    <property type="project" value="UniProtKB-KW"/>
</dbReference>
<keyword evidence="14" id="KW-0539">Nucleus</keyword>
<dbReference type="InterPro" id="IPR002008">
    <property type="entry name" value="DNA_pol_X_beta-like"/>
</dbReference>
<evidence type="ECO:0000256" key="13">
    <source>
        <dbReference type="ARBA" id="ARBA00023239"/>
    </source>
</evidence>
<feature type="region of interest" description="Disordered" evidence="17">
    <location>
        <begin position="377"/>
        <end position="486"/>
    </location>
</feature>